<evidence type="ECO:0000256" key="1">
    <source>
        <dbReference type="ARBA" id="ARBA00022737"/>
    </source>
</evidence>
<dbReference type="GO" id="GO:0009451">
    <property type="term" value="P:RNA modification"/>
    <property type="evidence" value="ECO:0007669"/>
    <property type="project" value="InterPro"/>
</dbReference>
<evidence type="ECO:0000256" key="2">
    <source>
        <dbReference type="PROSITE-ProRule" id="PRU00708"/>
    </source>
</evidence>
<dbReference type="Pfam" id="PF20431">
    <property type="entry name" value="E_motif"/>
    <property type="match status" value="1"/>
</dbReference>
<dbReference type="FunFam" id="1.25.40.10:FF:000968">
    <property type="entry name" value="Pentatricopeptide repeat-containing protein, mitochondrial"/>
    <property type="match status" value="1"/>
</dbReference>
<keyword evidence="1" id="KW-0677">Repeat</keyword>
<protein>
    <submittedName>
        <fullName evidence="3">Uncharacterized protein MANES_15G125800</fullName>
    </submittedName>
</protein>
<organism evidence="3">
    <name type="scientific">Rhizophora mucronata</name>
    <name type="common">Asiatic mangrove</name>
    <dbReference type="NCBI Taxonomy" id="61149"/>
    <lineage>
        <taxon>Eukaryota</taxon>
        <taxon>Viridiplantae</taxon>
        <taxon>Streptophyta</taxon>
        <taxon>Embryophyta</taxon>
        <taxon>Tracheophyta</taxon>
        <taxon>Spermatophyta</taxon>
        <taxon>Magnoliopsida</taxon>
        <taxon>eudicotyledons</taxon>
        <taxon>Gunneridae</taxon>
        <taxon>Pentapetalae</taxon>
        <taxon>rosids</taxon>
        <taxon>fabids</taxon>
        <taxon>Malpighiales</taxon>
        <taxon>Rhizophoraceae</taxon>
        <taxon>Rhizophora</taxon>
    </lineage>
</organism>
<dbReference type="Gene3D" id="1.25.40.10">
    <property type="entry name" value="Tetratricopeptide repeat domain"/>
    <property type="match status" value="4"/>
</dbReference>
<dbReference type="AlphaFoldDB" id="A0A2P2QLK8"/>
<reference evidence="3" key="1">
    <citation type="submission" date="2018-02" db="EMBL/GenBank/DDBJ databases">
        <title>Rhizophora mucronata_Transcriptome.</title>
        <authorList>
            <person name="Meera S.P."/>
            <person name="Sreeshan A."/>
            <person name="Augustine A."/>
        </authorList>
    </citation>
    <scope>NUCLEOTIDE SEQUENCE</scope>
    <source>
        <tissue evidence="3">Leaf</tissue>
    </source>
</reference>
<dbReference type="Pfam" id="PF13041">
    <property type="entry name" value="PPR_2"/>
    <property type="match status" value="2"/>
</dbReference>
<feature type="repeat" description="PPR" evidence="2">
    <location>
        <begin position="212"/>
        <end position="246"/>
    </location>
</feature>
<dbReference type="InterPro" id="IPR011990">
    <property type="entry name" value="TPR-like_helical_dom_sf"/>
</dbReference>
<dbReference type="FunFam" id="1.25.40.10:FF:000242">
    <property type="entry name" value="Pentatricopeptide repeat-containing protein"/>
    <property type="match status" value="1"/>
</dbReference>
<dbReference type="InterPro" id="IPR046960">
    <property type="entry name" value="PPR_At4g14850-like_plant"/>
</dbReference>
<feature type="repeat" description="PPR" evidence="2">
    <location>
        <begin position="111"/>
        <end position="145"/>
    </location>
</feature>
<dbReference type="InterPro" id="IPR002885">
    <property type="entry name" value="PPR_rpt"/>
</dbReference>
<name>A0A2P2QLK8_RHIMU</name>
<feature type="repeat" description="PPR" evidence="2">
    <location>
        <begin position="282"/>
        <end position="312"/>
    </location>
</feature>
<dbReference type="GO" id="GO:0003723">
    <property type="term" value="F:RNA binding"/>
    <property type="evidence" value="ECO:0007669"/>
    <property type="project" value="InterPro"/>
</dbReference>
<dbReference type="PANTHER" id="PTHR47926:SF507">
    <property type="entry name" value="DYW DOMAIN-CONTAINING PROTEIN"/>
    <property type="match status" value="1"/>
</dbReference>
<dbReference type="EMBL" id="GGEC01087406">
    <property type="protein sequence ID" value="MBX67890.1"/>
    <property type="molecule type" value="Transcribed_RNA"/>
</dbReference>
<dbReference type="NCBIfam" id="TIGR00756">
    <property type="entry name" value="PPR"/>
    <property type="match status" value="3"/>
</dbReference>
<dbReference type="InterPro" id="IPR046848">
    <property type="entry name" value="E_motif"/>
</dbReference>
<dbReference type="PANTHER" id="PTHR47926">
    <property type="entry name" value="PENTATRICOPEPTIDE REPEAT-CONTAINING PROTEIN"/>
    <property type="match status" value="1"/>
</dbReference>
<proteinExistence type="predicted"/>
<feature type="repeat" description="PPR" evidence="2">
    <location>
        <begin position="313"/>
        <end position="347"/>
    </location>
</feature>
<evidence type="ECO:0000313" key="3">
    <source>
        <dbReference type="EMBL" id="MBX67890.1"/>
    </source>
</evidence>
<sequence>MHSEVSCGQTLGVNSSSARNLVQSSPQTPTTQFRPACPEPLIRLIVKKCIALLQICASSKHKLKQIHAFSIRRGVPLTDPHMGKHLIYTLASLSAPMAYAHNIFVQIKNPNVFTWNTMIRGYAESENSKPAIELHDQMRVNSIEPDTHTYPFILKAVSKVGNVRAGEKIHSVAVRNGFESLVFFQNSLVHMYAACGHCRSAYKVFELMPERDVVAWNSVINGFSLNGKANEALNHFKEMGLEGVEPDGFTMVSLLSACSELGALAFGRGVHGHMLKVDLNENLQASNALLDLYAKSGSIGEAKNVFDDMVERSVVSWTSLIVGLAVNGFGKEAIDHFKEMEREGYKASEVTFVGVLYACSHCGMVNEGFSYLRRMKVEYGILPKIEHYGCMIDLLGRAGLVKEAYEYIQNMPVQPNVVIWRSFLGACTTHGHLALGEIARSQLLELEPQYSGDYVLLSNLYASEKHWSDAHDIRRTMLNGGVRKTPGHSLF</sequence>
<dbReference type="PROSITE" id="PS51375">
    <property type="entry name" value="PPR"/>
    <property type="match status" value="4"/>
</dbReference>
<accession>A0A2P2QLK8</accession>
<dbReference type="Pfam" id="PF01535">
    <property type="entry name" value="PPR"/>
    <property type="match status" value="4"/>
</dbReference>